<evidence type="ECO:0008006" key="3">
    <source>
        <dbReference type="Google" id="ProtNLM"/>
    </source>
</evidence>
<protein>
    <recommendedName>
        <fullName evidence="3">Transglutaminase-like domain-containing protein</fullName>
    </recommendedName>
</protein>
<comment type="caution">
    <text evidence="1">The sequence shown here is derived from an EMBL/GenBank/DDBJ whole genome shotgun (WGS) entry which is preliminary data.</text>
</comment>
<dbReference type="RefSeq" id="WP_151182245.1">
    <property type="nucleotide sequence ID" value="NZ_VZUQ01000019.1"/>
</dbReference>
<name>A0AAD3WYP9_PHODD</name>
<sequence>MERLTLLVNQFRAAMENLNPSDFDGTSLSVSKFPDACCDDSSQLLAAYLSNNGYSNAKLIRGENGGVNEELGSHVWLYLDGVHIDITSDQFNEYGYRNPSIIIAEHNDFLSTFKTQDDGIADYRIHLKKYSSPGLESDFESCYATVLERLSARG</sequence>
<organism evidence="1 2">
    <name type="scientific">Photobacterium damselae subsp. damselae</name>
    <name type="common">Listonella damsela</name>
    <dbReference type="NCBI Taxonomy" id="85581"/>
    <lineage>
        <taxon>Bacteria</taxon>
        <taxon>Pseudomonadati</taxon>
        <taxon>Pseudomonadota</taxon>
        <taxon>Gammaproteobacteria</taxon>
        <taxon>Vibrionales</taxon>
        <taxon>Vibrionaceae</taxon>
        <taxon>Photobacterium</taxon>
    </lineage>
</organism>
<reference evidence="1 2" key="1">
    <citation type="submission" date="2019-09" db="EMBL/GenBank/DDBJ databases">
        <title>Photobacterium damselae subsp. damselae CDC-2227-81, a human clinical isolate.</title>
        <authorList>
            <person name="Osorio C.R."/>
        </authorList>
    </citation>
    <scope>NUCLEOTIDE SEQUENCE [LARGE SCALE GENOMIC DNA]</scope>
    <source>
        <strain evidence="1 2">CDC-2227-81</strain>
    </source>
</reference>
<dbReference type="EMBL" id="VZUQ01000019">
    <property type="protein sequence ID" value="KAB1184994.1"/>
    <property type="molecule type" value="Genomic_DNA"/>
</dbReference>
<evidence type="ECO:0000313" key="1">
    <source>
        <dbReference type="EMBL" id="KAB1184994.1"/>
    </source>
</evidence>
<evidence type="ECO:0000313" key="2">
    <source>
        <dbReference type="Proteomes" id="UP000480943"/>
    </source>
</evidence>
<accession>A0AAD3WYP9</accession>
<proteinExistence type="predicted"/>
<gene>
    <name evidence="1" type="ORF">F6450_01425</name>
</gene>
<dbReference type="AlphaFoldDB" id="A0AAD3WYP9"/>
<dbReference type="Proteomes" id="UP000480943">
    <property type="component" value="Unassembled WGS sequence"/>
</dbReference>